<comment type="caution">
    <text evidence="4">The sequence shown here is derived from an EMBL/GenBank/DDBJ whole genome shotgun (WGS) entry which is preliminary data.</text>
</comment>
<proteinExistence type="predicted"/>
<evidence type="ECO:0000256" key="2">
    <source>
        <dbReference type="PROSITE-ProRule" id="PRU00335"/>
    </source>
</evidence>
<reference evidence="4" key="2">
    <citation type="submission" date="2021-09" db="EMBL/GenBank/DDBJ databases">
        <authorList>
            <person name="Gilroy R."/>
        </authorList>
    </citation>
    <scope>NUCLEOTIDE SEQUENCE</scope>
    <source>
        <strain evidence="4">CHK179-5677</strain>
    </source>
</reference>
<evidence type="ECO:0000313" key="5">
    <source>
        <dbReference type="Proteomes" id="UP000760668"/>
    </source>
</evidence>
<protein>
    <submittedName>
        <fullName evidence="4">TetR/AcrR family transcriptional regulator C-terminal domain-containing protein</fullName>
    </submittedName>
</protein>
<feature type="DNA-binding region" description="H-T-H motif" evidence="2">
    <location>
        <begin position="34"/>
        <end position="53"/>
    </location>
</feature>
<sequence length="194" mass="22113">MTGEQGDRRVRRTKAMLRAALTELLKTKPVNEISVTELTEKADVNRGTFYGHYKDIFDMVEQLENEMFQEFSALLQAYPADALKHGLRPILRDVFAFLQRYGDMAAALLERDRDTRFLEQLKGMVAERVSLEWGRLYQFGNPREQAFCLSFLVGGVVGLIQSWLEGGRKETPEELAALSEAMILRGIEGLNLPR</sequence>
<keyword evidence="1 2" id="KW-0238">DNA-binding</keyword>
<dbReference type="PROSITE" id="PS50977">
    <property type="entry name" value="HTH_TETR_2"/>
    <property type="match status" value="1"/>
</dbReference>
<dbReference type="SUPFAM" id="SSF46689">
    <property type="entry name" value="Homeodomain-like"/>
    <property type="match status" value="1"/>
</dbReference>
<feature type="domain" description="HTH tetR-type" evidence="3">
    <location>
        <begin position="11"/>
        <end position="71"/>
    </location>
</feature>
<dbReference type="Gene3D" id="1.10.357.10">
    <property type="entry name" value="Tetracycline Repressor, domain 2"/>
    <property type="match status" value="1"/>
</dbReference>
<reference evidence="4" key="1">
    <citation type="journal article" date="2021" name="PeerJ">
        <title>Extensive microbial diversity within the chicken gut microbiome revealed by metagenomics and culture.</title>
        <authorList>
            <person name="Gilroy R."/>
            <person name="Ravi A."/>
            <person name="Getino M."/>
            <person name="Pursley I."/>
            <person name="Horton D.L."/>
            <person name="Alikhan N.F."/>
            <person name="Baker D."/>
            <person name="Gharbi K."/>
            <person name="Hall N."/>
            <person name="Watson M."/>
            <person name="Adriaenssens E.M."/>
            <person name="Foster-Nyarko E."/>
            <person name="Jarju S."/>
            <person name="Secka A."/>
            <person name="Antonio M."/>
            <person name="Oren A."/>
            <person name="Chaudhuri R.R."/>
            <person name="La Ragione R."/>
            <person name="Hildebrand F."/>
            <person name="Pallen M.J."/>
        </authorList>
    </citation>
    <scope>NUCLEOTIDE SEQUENCE</scope>
    <source>
        <strain evidence="4">CHK179-5677</strain>
    </source>
</reference>
<accession>A0A921MN16</accession>
<organism evidence="4 5">
    <name type="scientific">Pseudoflavonifractor capillosus</name>
    <dbReference type="NCBI Taxonomy" id="106588"/>
    <lineage>
        <taxon>Bacteria</taxon>
        <taxon>Bacillati</taxon>
        <taxon>Bacillota</taxon>
        <taxon>Clostridia</taxon>
        <taxon>Eubacteriales</taxon>
        <taxon>Oscillospiraceae</taxon>
        <taxon>Pseudoflavonifractor</taxon>
    </lineage>
</organism>
<dbReference type="Proteomes" id="UP000760668">
    <property type="component" value="Unassembled WGS sequence"/>
</dbReference>
<dbReference type="PANTHER" id="PTHR43479:SF7">
    <property type="entry name" value="TETR-FAMILY TRANSCRIPTIONAL REGULATOR"/>
    <property type="match status" value="1"/>
</dbReference>
<gene>
    <name evidence="4" type="ORF">K8V01_11455</name>
</gene>
<evidence type="ECO:0000259" key="3">
    <source>
        <dbReference type="PROSITE" id="PS50977"/>
    </source>
</evidence>
<dbReference type="InterPro" id="IPR039532">
    <property type="entry name" value="TetR_C_Firmicutes"/>
</dbReference>
<dbReference type="PANTHER" id="PTHR43479">
    <property type="entry name" value="ACREF/ENVCD OPERON REPRESSOR-RELATED"/>
    <property type="match status" value="1"/>
</dbReference>
<dbReference type="EMBL" id="DYUC01000112">
    <property type="protein sequence ID" value="HJG87613.1"/>
    <property type="molecule type" value="Genomic_DNA"/>
</dbReference>
<dbReference type="InterPro" id="IPR050624">
    <property type="entry name" value="HTH-type_Tx_Regulator"/>
</dbReference>
<dbReference type="InterPro" id="IPR009057">
    <property type="entry name" value="Homeodomain-like_sf"/>
</dbReference>
<evidence type="ECO:0000256" key="1">
    <source>
        <dbReference type="ARBA" id="ARBA00023125"/>
    </source>
</evidence>
<dbReference type="InterPro" id="IPR001647">
    <property type="entry name" value="HTH_TetR"/>
</dbReference>
<dbReference type="AlphaFoldDB" id="A0A921MN16"/>
<evidence type="ECO:0000313" key="4">
    <source>
        <dbReference type="EMBL" id="HJG87613.1"/>
    </source>
</evidence>
<dbReference type="RefSeq" id="WP_295368308.1">
    <property type="nucleotide sequence ID" value="NZ_DYUC01000112.1"/>
</dbReference>
<dbReference type="Pfam" id="PF14278">
    <property type="entry name" value="TetR_C_8"/>
    <property type="match status" value="1"/>
</dbReference>
<name>A0A921MN16_9FIRM</name>
<dbReference type="GO" id="GO:0003677">
    <property type="term" value="F:DNA binding"/>
    <property type="evidence" value="ECO:0007669"/>
    <property type="project" value="UniProtKB-UniRule"/>
</dbReference>